<evidence type="ECO:0000313" key="2">
    <source>
        <dbReference type="Proteomes" id="UP000295122"/>
    </source>
</evidence>
<comment type="caution">
    <text evidence="1">The sequence shown here is derived from an EMBL/GenBank/DDBJ whole genome shotgun (WGS) entry which is preliminary data.</text>
</comment>
<keyword evidence="2" id="KW-1185">Reference proteome</keyword>
<dbReference type="Proteomes" id="UP000295122">
    <property type="component" value="Unassembled WGS sequence"/>
</dbReference>
<name>A0A4V3DZ64_9HYPH</name>
<sequence>MGILSGTSPAVILHDVAKDAVGDGGIVDNLLNDQGTIGIEPSLNDPGTVLGDITGPSGVIDDLFNADSPIEAIAHDLVGPGGAIDNLANDDGLGLQYIFDPTSVTGNILGRSGVVDDLLF</sequence>
<dbReference type="RefSeq" id="WP_133767921.1">
    <property type="nucleotide sequence ID" value="NZ_SNZR01000007.1"/>
</dbReference>
<gene>
    <name evidence="1" type="ORF">EV668_0100</name>
</gene>
<accession>A0A4V3DZ64</accession>
<dbReference type="AlphaFoldDB" id="A0A4V3DZ64"/>
<reference evidence="1 2" key="1">
    <citation type="submission" date="2019-03" db="EMBL/GenBank/DDBJ databases">
        <title>Genomic Encyclopedia of Type Strains, Phase IV (KMG-IV): sequencing the most valuable type-strain genomes for metagenomic binning, comparative biology and taxonomic classification.</title>
        <authorList>
            <person name="Goeker M."/>
        </authorList>
    </citation>
    <scope>NUCLEOTIDE SEQUENCE [LARGE SCALE GENOMIC DNA]</scope>
    <source>
        <strain evidence="1 2">DSM 25903</strain>
    </source>
</reference>
<proteinExistence type="predicted"/>
<dbReference type="EMBL" id="SNZR01000007">
    <property type="protein sequence ID" value="TDR95310.1"/>
    <property type="molecule type" value="Genomic_DNA"/>
</dbReference>
<evidence type="ECO:0000313" key="1">
    <source>
        <dbReference type="EMBL" id="TDR95310.1"/>
    </source>
</evidence>
<protein>
    <submittedName>
        <fullName evidence="1">Uncharacterized protein</fullName>
    </submittedName>
</protein>
<organism evidence="1 2">
    <name type="scientific">Enterovirga rhinocerotis</name>
    <dbReference type="NCBI Taxonomy" id="1339210"/>
    <lineage>
        <taxon>Bacteria</taxon>
        <taxon>Pseudomonadati</taxon>
        <taxon>Pseudomonadota</taxon>
        <taxon>Alphaproteobacteria</taxon>
        <taxon>Hyphomicrobiales</taxon>
        <taxon>Methylobacteriaceae</taxon>
        <taxon>Enterovirga</taxon>
    </lineage>
</organism>